<organism evidence="1 2">
    <name type="scientific">Rhizobium mongolense subsp. loessense</name>
    <dbReference type="NCBI Taxonomy" id="158890"/>
    <lineage>
        <taxon>Bacteria</taxon>
        <taxon>Pseudomonadati</taxon>
        <taxon>Pseudomonadota</taxon>
        <taxon>Alphaproteobacteria</taxon>
        <taxon>Hyphomicrobiales</taxon>
        <taxon>Rhizobiaceae</taxon>
        <taxon>Rhizobium/Agrobacterium group</taxon>
        <taxon>Rhizobium</taxon>
    </lineage>
</organism>
<dbReference type="EMBL" id="FMTM01000008">
    <property type="protein sequence ID" value="SCW77892.1"/>
    <property type="molecule type" value="Genomic_DNA"/>
</dbReference>
<dbReference type="AlphaFoldDB" id="A0A1G4T8Z9"/>
<proteinExistence type="predicted"/>
<sequence length="95" mass="10500">MGGLVDFIEFSGGGGFIGHSYFSSDPAVKADLVALIRDRVKAGDPRRQLVEIKRPFWQVSDVQQASRFSALRSDPAERQLRAARGRSATSGKRRH</sequence>
<gene>
    <name evidence="1" type="ORF">SAMN02927900_04879</name>
</gene>
<evidence type="ECO:0000313" key="1">
    <source>
        <dbReference type="EMBL" id="SCW77892.1"/>
    </source>
</evidence>
<reference evidence="1 2" key="1">
    <citation type="submission" date="2016-10" db="EMBL/GenBank/DDBJ databases">
        <authorList>
            <person name="de Groot N.N."/>
        </authorList>
    </citation>
    <scope>NUCLEOTIDE SEQUENCE [LARGE SCALE GENOMIC DNA]</scope>
    <source>
        <strain evidence="1 2">CGMCC 1.3401</strain>
    </source>
</reference>
<evidence type="ECO:0000313" key="2">
    <source>
        <dbReference type="Proteomes" id="UP000199542"/>
    </source>
</evidence>
<dbReference type="Proteomes" id="UP000199542">
    <property type="component" value="Unassembled WGS sequence"/>
</dbReference>
<name>A0A1G4T8Z9_9HYPH</name>
<protein>
    <submittedName>
        <fullName evidence="1">Uncharacterized protein</fullName>
    </submittedName>
</protein>
<accession>A0A1G4T8Z9</accession>